<evidence type="ECO:0000256" key="6">
    <source>
        <dbReference type="ARBA" id="ARBA00022989"/>
    </source>
</evidence>
<feature type="transmembrane region" description="Helical" evidence="8">
    <location>
        <begin position="116"/>
        <end position="140"/>
    </location>
</feature>
<organism evidence="10 11">
    <name type="scientific">Salinisphaera orenii MK-B5</name>
    <dbReference type="NCBI Taxonomy" id="856730"/>
    <lineage>
        <taxon>Bacteria</taxon>
        <taxon>Pseudomonadati</taxon>
        <taxon>Pseudomonadota</taxon>
        <taxon>Gammaproteobacteria</taxon>
        <taxon>Salinisphaerales</taxon>
        <taxon>Salinisphaeraceae</taxon>
        <taxon>Salinisphaera</taxon>
    </lineage>
</organism>
<comment type="caution">
    <text evidence="10">The sequence shown here is derived from an EMBL/GenBank/DDBJ whole genome shotgun (WGS) entry which is preliminary data.</text>
</comment>
<sequence>MDDLAVRGGIAVIALASAAASVFVLLVMLRAVTHKVLDFNELQGFVADYRVVPESRAATASAGVVAAEFAIVAAIALPATRPIGLLAATALLSGYAGLIALNLARGHRRIECGCGGAPQVLGAALIVRNAVLVLLALFAAATPARLESTAETVVVTSSGLCLLALYVLFEQLNANRQYLKTSEARSS</sequence>
<comment type="subcellular location">
    <subcellularLocation>
        <location evidence="2">Membrane</location>
        <topology evidence="2">Multi-pass membrane protein</topology>
    </subcellularLocation>
</comment>
<evidence type="ECO:0000259" key="9">
    <source>
        <dbReference type="Pfam" id="PF07291"/>
    </source>
</evidence>
<comment type="function">
    <text evidence="1">May be specifically involved in the processing, transport, and/or maturation of the MADH beta-subunit.</text>
</comment>
<accession>A0A423PIL0</accession>
<evidence type="ECO:0000256" key="4">
    <source>
        <dbReference type="ARBA" id="ARBA00019078"/>
    </source>
</evidence>
<feature type="transmembrane region" description="Helical" evidence="8">
    <location>
        <begin position="6"/>
        <end position="29"/>
    </location>
</feature>
<evidence type="ECO:0000256" key="2">
    <source>
        <dbReference type="ARBA" id="ARBA00004141"/>
    </source>
</evidence>
<reference evidence="10 11" key="1">
    <citation type="submission" date="2013-10" db="EMBL/GenBank/DDBJ databases">
        <title>Salinisphaera orenii MK-B5 Genome Sequencing.</title>
        <authorList>
            <person name="Lai Q."/>
            <person name="Li C."/>
            <person name="Shao Z."/>
        </authorList>
    </citation>
    <scope>NUCLEOTIDE SEQUENCE [LARGE SCALE GENOMIC DNA]</scope>
    <source>
        <strain evidence="10 11">MK-B5</strain>
    </source>
</reference>
<proteinExistence type="predicted"/>
<evidence type="ECO:0000256" key="5">
    <source>
        <dbReference type="ARBA" id="ARBA00022692"/>
    </source>
</evidence>
<evidence type="ECO:0000256" key="8">
    <source>
        <dbReference type="SAM" id="Phobius"/>
    </source>
</evidence>
<keyword evidence="6 8" id="KW-1133">Transmembrane helix</keyword>
<evidence type="ECO:0000313" key="10">
    <source>
        <dbReference type="EMBL" id="ROO25451.1"/>
    </source>
</evidence>
<feature type="transmembrane region" description="Helical" evidence="8">
    <location>
        <begin position="83"/>
        <end position="104"/>
    </location>
</feature>
<dbReference type="AlphaFoldDB" id="A0A423PIL0"/>
<protein>
    <recommendedName>
        <fullName evidence="4">Methylamine utilization protein MauE</fullName>
    </recommendedName>
</protein>
<evidence type="ECO:0000256" key="7">
    <source>
        <dbReference type="ARBA" id="ARBA00023136"/>
    </source>
</evidence>
<gene>
    <name evidence="10" type="ORF">SAOR_12220</name>
</gene>
<name>A0A423PIL0_9GAMM</name>
<comment type="pathway">
    <text evidence="3">One-carbon metabolism; methylamine degradation.</text>
</comment>
<evidence type="ECO:0000256" key="3">
    <source>
        <dbReference type="ARBA" id="ARBA00004856"/>
    </source>
</evidence>
<keyword evidence="7 8" id="KW-0472">Membrane</keyword>
<feature type="transmembrane region" description="Helical" evidence="8">
    <location>
        <begin position="152"/>
        <end position="169"/>
    </location>
</feature>
<keyword evidence="11" id="KW-1185">Reference proteome</keyword>
<evidence type="ECO:0000313" key="11">
    <source>
        <dbReference type="Proteomes" id="UP000283993"/>
    </source>
</evidence>
<dbReference type="GO" id="GO:0030416">
    <property type="term" value="P:methylamine metabolic process"/>
    <property type="evidence" value="ECO:0007669"/>
    <property type="project" value="InterPro"/>
</dbReference>
<keyword evidence="5 8" id="KW-0812">Transmembrane</keyword>
<feature type="domain" description="Methylamine utilisation protein MauE" evidence="9">
    <location>
        <begin position="16"/>
        <end position="140"/>
    </location>
</feature>
<dbReference type="InterPro" id="IPR009908">
    <property type="entry name" value="Methylamine_util_MauE"/>
</dbReference>
<dbReference type="EMBL" id="AYKH01000034">
    <property type="protein sequence ID" value="ROO25451.1"/>
    <property type="molecule type" value="Genomic_DNA"/>
</dbReference>
<feature type="transmembrane region" description="Helical" evidence="8">
    <location>
        <begin position="57"/>
        <end position="77"/>
    </location>
</feature>
<dbReference type="Pfam" id="PF07291">
    <property type="entry name" value="MauE"/>
    <property type="match status" value="1"/>
</dbReference>
<dbReference type="Proteomes" id="UP000283993">
    <property type="component" value="Unassembled WGS sequence"/>
</dbReference>
<dbReference type="RefSeq" id="WP_123631683.1">
    <property type="nucleotide sequence ID" value="NZ_AYKH01000034.1"/>
</dbReference>
<dbReference type="GO" id="GO:0016020">
    <property type="term" value="C:membrane"/>
    <property type="evidence" value="ECO:0007669"/>
    <property type="project" value="UniProtKB-SubCell"/>
</dbReference>
<dbReference type="UniPathway" id="UPA00895"/>
<evidence type="ECO:0000256" key="1">
    <source>
        <dbReference type="ARBA" id="ARBA00003475"/>
    </source>
</evidence>